<dbReference type="AlphaFoldDB" id="A0AAE1T990"/>
<evidence type="ECO:0000256" key="2">
    <source>
        <dbReference type="ARBA" id="ARBA00022695"/>
    </source>
</evidence>
<keyword evidence="3" id="KW-0540">Nuclease</keyword>
<evidence type="ECO:0000256" key="4">
    <source>
        <dbReference type="ARBA" id="ARBA00022759"/>
    </source>
</evidence>
<evidence type="ECO:0000313" key="8">
    <source>
        <dbReference type="EMBL" id="KAK4383883.1"/>
    </source>
</evidence>
<organism evidence="8 9">
    <name type="scientific">Sesamum angolense</name>
    <dbReference type="NCBI Taxonomy" id="2727404"/>
    <lineage>
        <taxon>Eukaryota</taxon>
        <taxon>Viridiplantae</taxon>
        <taxon>Streptophyta</taxon>
        <taxon>Embryophyta</taxon>
        <taxon>Tracheophyta</taxon>
        <taxon>Spermatophyta</taxon>
        <taxon>Magnoliopsida</taxon>
        <taxon>eudicotyledons</taxon>
        <taxon>Gunneridae</taxon>
        <taxon>Pentapetalae</taxon>
        <taxon>asterids</taxon>
        <taxon>lamiids</taxon>
        <taxon>Lamiales</taxon>
        <taxon>Pedaliaceae</taxon>
        <taxon>Sesamum</taxon>
    </lineage>
</organism>
<keyword evidence="6" id="KW-0695">RNA-directed DNA polymerase</keyword>
<dbReference type="EMBL" id="JACGWL010000454">
    <property type="protein sequence ID" value="KAK4383883.1"/>
    <property type="molecule type" value="Genomic_DNA"/>
</dbReference>
<feature type="domain" description="Reverse transcriptase RNase H-like" evidence="7">
    <location>
        <begin position="4"/>
        <end position="84"/>
    </location>
</feature>
<evidence type="ECO:0000313" key="9">
    <source>
        <dbReference type="Proteomes" id="UP001289374"/>
    </source>
</evidence>
<reference evidence="8" key="2">
    <citation type="journal article" date="2024" name="Plant">
        <title>Genomic evolution and insights into agronomic trait innovations of Sesamum species.</title>
        <authorList>
            <person name="Miao H."/>
            <person name="Wang L."/>
            <person name="Qu L."/>
            <person name="Liu H."/>
            <person name="Sun Y."/>
            <person name="Le M."/>
            <person name="Wang Q."/>
            <person name="Wei S."/>
            <person name="Zheng Y."/>
            <person name="Lin W."/>
            <person name="Duan Y."/>
            <person name="Cao H."/>
            <person name="Xiong S."/>
            <person name="Wang X."/>
            <person name="Wei L."/>
            <person name="Li C."/>
            <person name="Ma Q."/>
            <person name="Ju M."/>
            <person name="Zhao R."/>
            <person name="Li G."/>
            <person name="Mu C."/>
            <person name="Tian Q."/>
            <person name="Mei H."/>
            <person name="Zhang T."/>
            <person name="Gao T."/>
            <person name="Zhang H."/>
        </authorList>
    </citation>
    <scope>NUCLEOTIDE SEQUENCE</scope>
    <source>
        <strain evidence="8">K16</strain>
    </source>
</reference>
<name>A0AAE1T990_9LAMI</name>
<reference evidence="8" key="1">
    <citation type="submission" date="2020-06" db="EMBL/GenBank/DDBJ databases">
        <authorList>
            <person name="Li T."/>
            <person name="Hu X."/>
            <person name="Zhang T."/>
            <person name="Song X."/>
            <person name="Zhang H."/>
            <person name="Dai N."/>
            <person name="Sheng W."/>
            <person name="Hou X."/>
            <person name="Wei L."/>
        </authorList>
    </citation>
    <scope>NUCLEOTIDE SEQUENCE</scope>
    <source>
        <strain evidence="8">K16</strain>
        <tissue evidence="8">Leaf</tissue>
    </source>
</reference>
<evidence type="ECO:0000259" key="7">
    <source>
        <dbReference type="Pfam" id="PF17917"/>
    </source>
</evidence>
<dbReference type="SUPFAM" id="SSF56672">
    <property type="entry name" value="DNA/RNA polymerases"/>
    <property type="match status" value="1"/>
</dbReference>
<dbReference type="Pfam" id="PF17917">
    <property type="entry name" value="RT_RNaseH"/>
    <property type="match status" value="1"/>
</dbReference>
<keyword evidence="5" id="KW-0378">Hydrolase</keyword>
<dbReference type="Proteomes" id="UP001289374">
    <property type="component" value="Unassembled WGS sequence"/>
</dbReference>
<gene>
    <name evidence="8" type="ORF">Sango_2739600</name>
</gene>
<dbReference type="GO" id="GO:0016787">
    <property type="term" value="F:hydrolase activity"/>
    <property type="evidence" value="ECO:0007669"/>
    <property type="project" value="UniProtKB-KW"/>
</dbReference>
<keyword evidence="9" id="KW-1185">Reference proteome</keyword>
<evidence type="ECO:0000256" key="1">
    <source>
        <dbReference type="ARBA" id="ARBA00022679"/>
    </source>
</evidence>
<evidence type="ECO:0000256" key="6">
    <source>
        <dbReference type="ARBA" id="ARBA00022918"/>
    </source>
</evidence>
<dbReference type="GO" id="GO:0003964">
    <property type="term" value="F:RNA-directed DNA polymerase activity"/>
    <property type="evidence" value="ECO:0007669"/>
    <property type="project" value="UniProtKB-KW"/>
</dbReference>
<dbReference type="PANTHER" id="PTHR48475:SF2">
    <property type="entry name" value="RIBONUCLEASE H"/>
    <property type="match status" value="1"/>
</dbReference>
<keyword evidence="1" id="KW-0808">Transferase</keyword>
<accession>A0AAE1T990</accession>
<dbReference type="PANTHER" id="PTHR48475">
    <property type="entry name" value="RIBONUCLEASE H"/>
    <property type="match status" value="1"/>
</dbReference>
<evidence type="ECO:0000256" key="5">
    <source>
        <dbReference type="ARBA" id="ARBA00022801"/>
    </source>
</evidence>
<dbReference type="InterPro" id="IPR043502">
    <property type="entry name" value="DNA/RNA_pol_sf"/>
</dbReference>
<protein>
    <recommendedName>
        <fullName evidence="7">Reverse transcriptase RNase H-like domain-containing protein</fullName>
    </recommendedName>
</protein>
<keyword evidence="2" id="KW-0548">Nucleotidyltransferase</keyword>
<dbReference type="InterPro" id="IPR041373">
    <property type="entry name" value="RT_RNaseH"/>
</dbReference>
<comment type="caution">
    <text evidence="8">The sequence shown here is derived from an EMBL/GenBank/DDBJ whole genome shotgun (WGS) entry which is preliminary data.</text>
</comment>
<sequence>MLVREEGDTQTPIYYVSKVLTRTETRYPPIEKMTLALVVKARNLRPYFLSHPVAVKTNIPLKHVLGKPKASGQFVKWAIELSEYNISYLPGTTIKAQALADISEIA</sequence>
<dbReference type="Gene3D" id="3.10.20.370">
    <property type="match status" value="1"/>
</dbReference>
<evidence type="ECO:0000256" key="3">
    <source>
        <dbReference type="ARBA" id="ARBA00022722"/>
    </source>
</evidence>
<proteinExistence type="predicted"/>
<keyword evidence="4" id="KW-0255">Endonuclease</keyword>
<dbReference type="GO" id="GO:0004519">
    <property type="term" value="F:endonuclease activity"/>
    <property type="evidence" value="ECO:0007669"/>
    <property type="project" value="UniProtKB-KW"/>
</dbReference>